<sequence length="38" mass="4607">MRGKMLPGCLYSRKISTFCHETEIDLQRMKHFDFLFLI</sequence>
<gene>
    <name evidence="1" type="ORF">B4114_2419</name>
</gene>
<dbReference type="PATRIC" id="fig|1422.17.peg.2813"/>
<protein>
    <submittedName>
        <fullName evidence="1">Uncharacterized protein</fullName>
    </submittedName>
</protein>
<reference evidence="1 2" key="1">
    <citation type="submission" date="2016-01" db="EMBL/GenBank/DDBJ databases">
        <title>Draft Genome Sequences of Seven Thermophilic Sporeformers Isolated from Foods.</title>
        <authorList>
            <person name="Berendsen E.M."/>
            <person name="Wells-Bennik M.H."/>
            <person name="Krawcyk A.O."/>
            <person name="De Jong A."/>
            <person name="Holsappel S."/>
            <person name="Eijlander R.T."/>
            <person name="Kuipers O.P."/>
        </authorList>
    </citation>
    <scope>NUCLEOTIDE SEQUENCE [LARGE SCALE GENOMIC DNA]</scope>
    <source>
        <strain evidence="1 2">B4114</strain>
    </source>
</reference>
<evidence type="ECO:0000313" key="2">
    <source>
        <dbReference type="Proteomes" id="UP000075517"/>
    </source>
</evidence>
<dbReference type="Proteomes" id="UP000075517">
    <property type="component" value="Unassembled WGS sequence"/>
</dbReference>
<proteinExistence type="predicted"/>
<comment type="caution">
    <text evidence="1">The sequence shown here is derived from an EMBL/GenBank/DDBJ whole genome shotgun (WGS) entry which is preliminary data.</text>
</comment>
<dbReference type="EMBL" id="LQYY01000053">
    <property type="protein sequence ID" value="KYD34342.1"/>
    <property type="molecule type" value="Genomic_DNA"/>
</dbReference>
<organism evidence="1 2">
    <name type="scientific">Geobacillus stearothermophilus</name>
    <name type="common">Bacillus stearothermophilus</name>
    <dbReference type="NCBI Taxonomy" id="1422"/>
    <lineage>
        <taxon>Bacteria</taxon>
        <taxon>Bacillati</taxon>
        <taxon>Bacillota</taxon>
        <taxon>Bacilli</taxon>
        <taxon>Bacillales</taxon>
        <taxon>Anoxybacillaceae</taxon>
        <taxon>Geobacillus</taxon>
    </lineage>
</organism>
<name>A0A150NCM9_GEOSE</name>
<accession>A0A150NCM9</accession>
<evidence type="ECO:0000313" key="1">
    <source>
        <dbReference type="EMBL" id="KYD34342.1"/>
    </source>
</evidence>
<dbReference type="AlphaFoldDB" id="A0A150NCM9"/>